<dbReference type="Pfam" id="PF03167">
    <property type="entry name" value="UDG"/>
    <property type="match status" value="1"/>
</dbReference>
<evidence type="ECO:0000256" key="6">
    <source>
        <dbReference type="ARBA" id="ARBA00022801"/>
    </source>
</evidence>
<evidence type="ECO:0000259" key="10">
    <source>
        <dbReference type="SMART" id="SM00986"/>
    </source>
</evidence>
<dbReference type="PANTHER" id="PTHR33693:SF9">
    <property type="entry name" value="TYPE-4 URACIL-DNA GLYCOSYLASE"/>
    <property type="match status" value="1"/>
</dbReference>
<comment type="similarity">
    <text evidence="1">Belongs to the uracil-DNA glycosylase (UDG) superfamily. Type 4 (UDGa) family.</text>
</comment>
<keyword evidence="5" id="KW-0227">DNA damage</keyword>
<evidence type="ECO:0000256" key="2">
    <source>
        <dbReference type="ARBA" id="ARBA00019403"/>
    </source>
</evidence>
<keyword evidence="7" id="KW-0408">Iron</keyword>
<dbReference type="SUPFAM" id="SSF52141">
    <property type="entry name" value="Uracil-DNA glycosylase-like"/>
    <property type="match status" value="1"/>
</dbReference>
<dbReference type="InterPro" id="IPR051536">
    <property type="entry name" value="UDG_Type-4/5"/>
</dbReference>
<proteinExistence type="inferred from homology"/>
<evidence type="ECO:0000256" key="4">
    <source>
        <dbReference type="ARBA" id="ARBA00022723"/>
    </source>
</evidence>
<keyword evidence="12" id="KW-1185">Reference proteome</keyword>
<gene>
    <name evidence="11" type="ORF">GCM10023322_16830</name>
</gene>
<dbReference type="Gene3D" id="3.40.470.10">
    <property type="entry name" value="Uracil-DNA glycosylase-like domain"/>
    <property type="match status" value="1"/>
</dbReference>
<dbReference type="InterPro" id="IPR036895">
    <property type="entry name" value="Uracil-DNA_glycosylase-like_sf"/>
</dbReference>
<dbReference type="SMART" id="SM00986">
    <property type="entry name" value="UDG"/>
    <property type="match status" value="1"/>
</dbReference>
<feature type="domain" description="Uracil-DNA glycosylase-like" evidence="10">
    <location>
        <begin position="38"/>
        <end position="210"/>
    </location>
</feature>
<dbReference type="EMBL" id="BAABJQ010000004">
    <property type="protein sequence ID" value="GAA5181652.1"/>
    <property type="molecule type" value="Genomic_DNA"/>
</dbReference>
<evidence type="ECO:0000256" key="9">
    <source>
        <dbReference type="ARBA" id="ARBA00023204"/>
    </source>
</evidence>
<keyword evidence="4" id="KW-0479">Metal-binding</keyword>
<dbReference type="PANTHER" id="PTHR33693">
    <property type="entry name" value="TYPE-5 URACIL-DNA GLYCOSYLASE"/>
    <property type="match status" value="1"/>
</dbReference>
<dbReference type="InterPro" id="IPR005122">
    <property type="entry name" value="Uracil-DNA_glycosylase-like"/>
</dbReference>
<evidence type="ECO:0000313" key="11">
    <source>
        <dbReference type="EMBL" id="GAA5181652.1"/>
    </source>
</evidence>
<keyword evidence="6" id="KW-0378">Hydrolase</keyword>
<dbReference type="CDD" id="cd10030">
    <property type="entry name" value="UDG-F4_TTUDGA_SPO1dp_like"/>
    <property type="match status" value="1"/>
</dbReference>
<keyword evidence="9" id="KW-0234">DNA repair</keyword>
<accession>A0ABP9RPN9</accession>
<dbReference type="NCBIfam" id="TIGR03914">
    <property type="entry name" value="UDG_fam_dom"/>
    <property type="match status" value="1"/>
</dbReference>
<dbReference type="RefSeq" id="WP_345627660.1">
    <property type="nucleotide sequence ID" value="NZ_BAABJQ010000004.1"/>
</dbReference>
<evidence type="ECO:0000256" key="5">
    <source>
        <dbReference type="ARBA" id="ARBA00022763"/>
    </source>
</evidence>
<keyword evidence="8" id="KW-0411">Iron-sulfur</keyword>
<name>A0ABP9RPN9_9ACTN</name>
<protein>
    <recommendedName>
        <fullName evidence="2">Type-4 uracil-DNA glycosylase</fullName>
    </recommendedName>
</protein>
<reference evidence="12" key="1">
    <citation type="journal article" date="2019" name="Int. J. Syst. Evol. Microbiol.">
        <title>The Global Catalogue of Microorganisms (GCM) 10K type strain sequencing project: providing services to taxonomists for standard genome sequencing and annotation.</title>
        <authorList>
            <consortium name="The Broad Institute Genomics Platform"/>
            <consortium name="The Broad Institute Genome Sequencing Center for Infectious Disease"/>
            <person name="Wu L."/>
            <person name="Ma J."/>
        </authorList>
    </citation>
    <scope>NUCLEOTIDE SEQUENCE [LARGE SCALE GENOMIC DNA]</scope>
    <source>
        <strain evidence="12">JCM 18304</strain>
    </source>
</reference>
<keyword evidence="3" id="KW-0004">4Fe-4S</keyword>
<sequence length="217" mass="23596">MSDMASFVPAGADLDELREEARSCRGCDLWRDATQTVFGKGGSRARVVLVGEQPGDVEDRRGEPFVGPAGVLLRRAVGDVGLQPKDLYITNAVKHFKFRQAATGKRRIHQTPDRVEIVACRPWLLAEFAQLAPRFVIALGATAGQALLGPSFRVTRSRGRLMPWPESAYHPEDYAQPGGSAQVMATLHPSAILRADDRDAAYAGFVKDLKVVADALT</sequence>
<organism evidence="11 12">
    <name type="scientific">Rugosimonospora acidiphila</name>
    <dbReference type="NCBI Taxonomy" id="556531"/>
    <lineage>
        <taxon>Bacteria</taxon>
        <taxon>Bacillati</taxon>
        <taxon>Actinomycetota</taxon>
        <taxon>Actinomycetes</taxon>
        <taxon>Micromonosporales</taxon>
        <taxon>Micromonosporaceae</taxon>
        <taxon>Rugosimonospora</taxon>
    </lineage>
</organism>
<evidence type="ECO:0000256" key="7">
    <source>
        <dbReference type="ARBA" id="ARBA00023004"/>
    </source>
</evidence>
<evidence type="ECO:0000256" key="8">
    <source>
        <dbReference type="ARBA" id="ARBA00023014"/>
    </source>
</evidence>
<dbReference type="InterPro" id="IPR005273">
    <property type="entry name" value="Ura-DNA_glyco_family4"/>
</dbReference>
<evidence type="ECO:0000256" key="1">
    <source>
        <dbReference type="ARBA" id="ARBA00006521"/>
    </source>
</evidence>
<evidence type="ECO:0000313" key="12">
    <source>
        <dbReference type="Proteomes" id="UP001501570"/>
    </source>
</evidence>
<comment type="caution">
    <text evidence="11">The sequence shown here is derived from an EMBL/GenBank/DDBJ whole genome shotgun (WGS) entry which is preliminary data.</text>
</comment>
<evidence type="ECO:0000256" key="3">
    <source>
        <dbReference type="ARBA" id="ARBA00022485"/>
    </source>
</evidence>
<dbReference type="Proteomes" id="UP001501570">
    <property type="component" value="Unassembled WGS sequence"/>
</dbReference>
<dbReference type="SMART" id="SM00987">
    <property type="entry name" value="UreE_C"/>
    <property type="match status" value="1"/>
</dbReference>